<gene>
    <name evidence="5" type="ORF">EG850_07030</name>
</gene>
<organism evidence="5 6">
    <name type="scientific">Gulosibacter macacae</name>
    <dbReference type="NCBI Taxonomy" id="2488791"/>
    <lineage>
        <taxon>Bacteria</taxon>
        <taxon>Bacillati</taxon>
        <taxon>Actinomycetota</taxon>
        <taxon>Actinomycetes</taxon>
        <taxon>Micrococcales</taxon>
        <taxon>Microbacteriaceae</taxon>
        <taxon>Gulosibacter</taxon>
    </lineage>
</organism>
<dbReference type="RefSeq" id="WP_124971936.1">
    <property type="nucleotide sequence ID" value="NZ_RQVS01000007.1"/>
</dbReference>
<dbReference type="GO" id="GO:0016757">
    <property type="term" value="F:glycosyltransferase activity"/>
    <property type="evidence" value="ECO:0007669"/>
    <property type="project" value="UniProtKB-KW"/>
</dbReference>
<dbReference type="InterPro" id="IPR050834">
    <property type="entry name" value="Glycosyltransf_2"/>
</dbReference>
<feature type="domain" description="Glycosyltransferase 2-like" evidence="4">
    <location>
        <begin position="5"/>
        <end position="136"/>
    </location>
</feature>
<dbReference type="PANTHER" id="PTHR43685">
    <property type="entry name" value="GLYCOSYLTRANSFERASE"/>
    <property type="match status" value="1"/>
</dbReference>
<dbReference type="AlphaFoldDB" id="A0A3P3VWQ4"/>
<dbReference type="SUPFAM" id="SSF53448">
    <property type="entry name" value="Nucleotide-diphospho-sugar transferases"/>
    <property type="match status" value="1"/>
</dbReference>
<reference evidence="5 6" key="1">
    <citation type="submission" date="2018-11" db="EMBL/GenBank/DDBJ databases">
        <title>YIM 102482-1 draft genome.</title>
        <authorList>
            <person name="Li G."/>
            <person name="Jiang Y."/>
        </authorList>
    </citation>
    <scope>NUCLEOTIDE SEQUENCE [LARGE SCALE GENOMIC DNA]</scope>
    <source>
        <strain evidence="5 6">YIM 102482-1</strain>
    </source>
</reference>
<evidence type="ECO:0000313" key="5">
    <source>
        <dbReference type="EMBL" id="RRJ86767.1"/>
    </source>
</evidence>
<evidence type="ECO:0000256" key="1">
    <source>
        <dbReference type="ARBA" id="ARBA00006739"/>
    </source>
</evidence>
<keyword evidence="3 5" id="KW-0808">Transferase</keyword>
<keyword evidence="6" id="KW-1185">Reference proteome</keyword>
<comment type="caution">
    <text evidence="5">The sequence shown here is derived from an EMBL/GenBank/DDBJ whole genome shotgun (WGS) entry which is preliminary data.</text>
</comment>
<dbReference type="InterPro" id="IPR029044">
    <property type="entry name" value="Nucleotide-diphossugar_trans"/>
</dbReference>
<dbReference type="Pfam" id="PF00535">
    <property type="entry name" value="Glycos_transf_2"/>
    <property type="match status" value="1"/>
</dbReference>
<dbReference type="EMBL" id="RQVS01000007">
    <property type="protein sequence ID" value="RRJ86767.1"/>
    <property type="molecule type" value="Genomic_DNA"/>
</dbReference>
<dbReference type="OrthoDB" id="7665907at2"/>
<sequence>MLPITVILPVYHRVPASDFERSLRSVLEQTKPVDDIIVVADGPVPEELNAALEAAEADEPTLRVLRNPVNGGVAQAMREGMKIARHRWVARQDADDVSMPERFEKLWPLIESGKYAAVGGAMIEFANGDPTQLVRMRRLPAEPEAVVKYTKSNSPMNSPTVIFDAEAVAEVGAVRDMHLMEDYDLFARLVARGYALRNLEDPLVLFNAGESMFDRRTGREMAQAERKMQENLVRYGLISRPRAIFNFVGRQAFRALPHPILKRVYAILFDRGERHESFANTATQPQNGTERD</sequence>
<proteinExistence type="inferred from homology"/>
<evidence type="ECO:0000256" key="2">
    <source>
        <dbReference type="ARBA" id="ARBA00022676"/>
    </source>
</evidence>
<dbReference type="Gene3D" id="3.90.550.10">
    <property type="entry name" value="Spore Coat Polysaccharide Biosynthesis Protein SpsA, Chain A"/>
    <property type="match status" value="1"/>
</dbReference>
<keyword evidence="2" id="KW-0328">Glycosyltransferase</keyword>
<comment type="similarity">
    <text evidence="1">Belongs to the glycosyltransferase 2 family.</text>
</comment>
<accession>A0A3P3VWQ4</accession>
<evidence type="ECO:0000259" key="4">
    <source>
        <dbReference type="Pfam" id="PF00535"/>
    </source>
</evidence>
<name>A0A3P3VWQ4_9MICO</name>
<evidence type="ECO:0000256" key="3">
    <source>
        <dbReference type="ARBA" id="ARBA00022679"/>
    </source>
</evidence>
<protein>
    <submittedName>
        <fullName evidence="5">Glycosyltransferase</fullName>
    </submittedName>
</protein>
<dbReference type="Proteomes" id="UP000274391">
    <property type="component" value="Unassembled WGS sequence"/>
</dbReference>
<evidence type="ECO:0000313" key="6">
    <source>
        <dbReference type="Proteomes" id="UP000274391"/>
    </source>
</evidence>
<dbReference type="InterPro" id="IPR001173">
    <property type="entry name" value="Glyco_trans_2-like"/>
</dbReference>
<dbReference type="PANTHER" id="PTHR43685:SF5">
    <property type="entry name" value="GLYCOSYLTRANSFERASE EPSE-RELATED"/>
    <property type="match status" value="1"/>
</dbReference>